<protein>
    <submittedName>
        <fullName evidence="1">Uncharacterized protein</fullName>
    </submittedName>
</protein>
<evidence type="ECO:0000313" key="1">
    <source>
        <dbReference type="EMBL" id="CAA6819674.1"/>
    </source>
</evidence>
<name>A0A6S6TJY9_9GAMM</name>
<sequence length="29" mass="3202">MGMAVDDELLYAFGGTVEQFVNIRKNPSV</sequence>
<dbReference type="AlphaFoldDB" id="A0A6S6TJY9"/>
<organism evidence="1">
    <name type="scientific">uncultured Thiotrichaceae bacterium</name>
    <dbReference type="NCBI Taxonomy" id="298394"/>
    <lineage>
        <taxon>Bacteria</taxon>
        <taxon>Pseudomonadati</taxon>
        <taxon>Pseudomonadota</taxon>
        <taxon>Gammaproteobacteria</taxon>
        <taxon>Thiotrichales</taxon>
        <taxon>Thiotrichaceae</taxon>
        <taxon>environmental samples</taxon>
    </lineage>
</organism>
<dbReference type="EMBL" id="CACVAY010000095">
    <property type="protein sequence ID" value="CAA6819674.1"/>
    <property type="molecule type" value="Genomic_DNA"/>
</dbReference>
<reference evidence="1" key="1">
    <citation type="submission" date="2020-01" db="EMBL/GenBank/DDBJ databases">
        <authorList>
            <person name="Meier V. D."/>
            <person name="Meier V D."/>
        </authorList>
    </citation>
    <scope>NUCLEOTIDE SEQUENCE</scope>
    <source>
        <strain evidence="1">HLG_WM_MAG_07</strain>
    </source>
</reference>
<accession>A0A6S6TJY9</accession>
<gene>
    <name evidence="1" type="ORF">HELGO_WM18931</name>
</gene>
<proteinExistence type="predicted"/>